<protein>
    <submittedName>
        <fullName evidence="2">Uncharacterized protein</fullName>
    </submittedName>
</protein>
<reference evidence="2 3" key="1">
    <citation type="journal article" date="2021" name="G3 (Bethesda)">
        <title>Genomic diversity, chromosomal rearrangements, and interspecies hybridization in the ogataea polymorpha species complex.</title>
        <authorList>
            <person name="Hanson S.J."/>
            <person name="Cinneide E.O."/>
            <person name="Salzberg L.I."/>
            <person name="Wolfe K.H."/>
            <person name="McGowan J."/>
            <person name="Fitzpatrick D.A."/>
            <person name="Matlin K."/>
        </authorList>
    </citation>
    <scope>NUCLEOTIDE SEQUENCE [LARGE SCALE GENOMIC DNA]</scope>
    <source>
        <strain evidence="2">81-436-3</strain>
    </source>
</reference>
<proteinExistence type="predicted"/>
<comment type="caution">
    <text evidence="2">The sequence shown here is derived from an EMBL/GenBank/DDBJ whole genome shotgun (WGS) entry which is preliminary data.</text>
</comment>
<gene>
    <name evidence="2" type="ORF">KL946_004108</name>
</gene>
<sequence length="140" mass="15835">MELKHRHDSQSQPENRTRVEEEPEHLGVQGVDIPARVGGLEHPDGLAEIVGLVPPPQPHHQPARYVFHVPEVGGEKKHGDDEVEDVIGGEKDAEEVYQERRYSEEEEEEQRDGMRRLGEPLVQGSVGHFVQGEKKLKSEK</sequence>
<keyword evidence="3" id="KW-1185">Reference proteome</keyword>
<feature type="compositionally biased region" description="Basic and acidic residues" evidence="1">
    <location>
        <begin position="1"/>
        <end position="20"/>
    </location>
</feature>
<feature type="region of interest" description="Disordered" evidence="1">
    <location>
        <begin position="73"/>
        <end position="140"/>
    </location>
</feature>
<name>A0ABQ7RCU8_9ASCO</name>
<accession>A0ABQ7RCU8</accession>
<organism evidence="2 3">
    <name type="scientific">Ogataea haglerorum</name>
    <dbReference type="NCBI Taxonomy" id="1937702"/>
    <lineage>
        <taxon>Eukaryota</taxon>
        <taxon>Fungi</taxon>
        <taxon>Dikarya</taxon>
        <taxon>Ascomycota</taxon>
        <taxon>Saccharomycotina</taxon>
        <taxon>Pichiomycetes</taxon>
        <taxon>Pichiales</taxon>
        <taxon>Pichiaceae</taxon>
        <taxon>Ogataea</taxon>
    </lineage>
</organism>
<evidence type="ECO:0000313" key="2">
    <source>
        <dbReference type="EMBL" id="KAG7763292.1"/>
    </source>
</evidence>
<feature type="region of interest" description="Disordered" evidence="1">
    <location>
        <begin position="1"/>
        <end position="30"/>
    </location>
</feature>
<evidence type="ECO:0000313" key="3">
    <source>
        <dbReference type="Proteomes" id="UP000697297"/>
    </source>
</evidence>
<feature type="compositionally biased region" description="Acidic residues" evidence="1">
    <location>
        <begin position="81"/>
        <end position="96"/>
    </location>
</feature>
<evidence type="ECO:0000256" key="1">
    <source>
        <dbReference type="SAM" id="MobiDB-lite"/>
    </source>
</evidence>
<dbReference type="EMBL" id="JAHLUN010000011">
    <property type="protein sequence ID" value="KAG7763292.1"/>
    <property type="molecule type" value="Genomic_DNA"/>
</dbReference>
<dbReference type="Proteomes" id="UP000697297">
    <property type="component" value="Unassembled WGS sequence"/>
</dbReference>
<feature type="compositionally biased region" description="Basic and acidic residues" evidence="1">
    <location>
        <begin position="131"/>
        <end position="140"/>
    </location>
</feature>